<name>U9USQ4_RHIID</name>
<proteinExistence type="predicted"/>
<reference evidence="2" key="1">
    <citation type="submission" date="2013-07" db="EMBL/GenBank/DDBJ databases">
        <title>The genome of an arbuscular mycorrhizal fungus provides insights into the evolution of the oldest plant symbiosis.</title>
        <authorList>
            <consortium name="DOE Joint Genome Institute"/>
            <person name="Tisserant E."/>
            <person name="Malbreil M."/>
            <person name="Kuo A."/>
            <person name="Kohler A."/>
            <person name="Symeonidi A."/>
            <person name="Balestrini R."/>
            <person name="Charron P."/>
            <person name="Duensing N."/>
            <person name="Frei-dit-Frey N."/>
            <person name="Gianinazzi-Pearson V."/>
            <person name="Gilbert B."/>
            <person name="Handa Y."/>
            <person name="Hijri M."/>
            <person name="Kaul R."/>
            <person name="Kawaguchi M."/>
            <person name="Krajinski F."/>
            <person name="Lammers P."/>
            <person name="Lapierre D."/>
            <person name="Masclaux F.G."/>
            <person name="Murat C."/>
            <person name="Morin E."/>
            <person name="Ndikumana S."/>
            <person name="Pagni M."/>
            <person name="Petitpierre D."/>
            <person name="Requena N."/>
            <person name="Rosikiewicz P."/>
            <person name="Riley R."/>
            <person name="Saito K."/>
            <person name="San Clemente H."/>
            <person name="Shapiro H."/>
            <person name="van Tuinen D."/>
            <person name="Becard G."/>
            <person name="Bonfante P."/>
            <person name="Paszkowski U."/>
            <person name="Shachar-Hill Y."/>
            <person name="Young J.P."/>
            <person name="Sanders I.R."/>
            <person name="Henrissat B."/>
            <person name="Rensing S.A."/>
            <person name="Grigoriev I.V."/>
            <person name="Corradi N."/>
            <person name="Roux C."/>
            <person name="Martin F."/>
        </authorList>
    </citation>
    <scope>NUCLEOTIDE SEQUENCE</scope>
    <source>
        <strain evidence="2">DAOM 197198</strain>
    </source>
</reference>
<dbReference type="EMBL" id="KI275320">
    <property type="protein sequence ID" value="ESA22747.1"/>
    <property type="molecule type" value="Genomic_DNA"/>
</dbReference>
<feature type="compositionally biased region" description="Polar residues" evidence="1">
    <location>
        <begin position="64"/>
        <end position="74"/>
    </location>
</feature>
<evidence type="ECO:0000313" key="2">
    <source>
        <dbReference type="EMBL" id="ESA22747.1"/>
    </source>
</evidence>
<organism evidence="2">
    <name type="scientific">Rhizophagus irregularis (strain DAOM 181602 / DAOM 197198 / MUCL 43194)</name>
    <name type="common">Arbuscular mycorrhizal fungus</name>
    <name type="synonym">Glomus intraradices</name>
    <dbReference type="NCBI Taxonomy" id="747089"/>
    <lineage>
        <taxon>Eukaryota</taxon>
        <taxon>Fungi</taxon>
        <taxon>Fungi incertae sedis</taxon>
        <taxon>Mucoromycota</taxon>
        <taxon>Glomeromycotina</taxon>
        <taxon>Glomeromycetes</taxon>
        <taxon>Glomerales</taxon>
        <taxon>Glomeraceae</taxon>
        <taxon>Rhizophagus</taxon>
    </lineage>
</organism>
<sequence>MKAFYMTDKYKKGTGNKELSWEGIYKEFSTKFWLKPELPFDQASIQRTSRLFEDSPPVSRPVTPASSRPVTSTLPSFSQNANVITVTINYGAKGKSLEKDE</sequence>
<feature type="region of interest" description="Disordered" evidence="1">
    <location>
        <begin position="51"/>
        <end position="74"/>
    </location>
</feature>
<dbReference type="HOGENOM" id="CLU_161093_0_0_1"/>
<dbReference type="VEuPathDB" id="FungiDB:RhiirFUN_014958"/>
<accession>U9USQ4</accession>
<protein>
    <submittedName>
        <fullName evidence="2">Uncharacterized protein</fullName>
    </submittedName>
</protein>
<dbReference type="AlphaFoldDB" id="U9USQ4"/>
<evidence type="ECO:0000256" key="1">
    <source>
        <dbReference type="SAM" id="MobiDB-lite"/>
    </source>
</evidence>
<gene>
    <name evidence="2" type="ORF">GLOINDRAFT_16121</name>
</gene>